<evidence type="ECO:0000313" key="3">
    <source>
        <dbReference type="Proteomes" id="UP001459277"/>
    </source>
</evidence>
<dbReference type="Proteomes" id="UP001459277">
    <property type="component" value="Unassembled WGS sequence"/>
</dbReference>
<dbReference type="AlphaFoldDB" id="A0AAW2DK96"/>
<dbReference type="PANTHER" id="PTHR47481:SF42">
    <property type="entry name" value="RHO GTPASE-ACTIVATING PROTEIN GACK-LIKE"/>
    <property type="match status" value="1"/>
</dbReference>
<evidence type="ECO:0000256" key="1">
    <source>
        <dbReference type="SAM" id="MobiDB-lite"/>
    </source>
</evidence>
<sequence>MTSVNTNSSSTSSSTSTTVPTMVNPIAHINPSLLLLSNMSSMVTVKLDFSNYIVWKHLIEIRDRLAAVSVVLDDEDLLHIALDGLPLEFDSFSSAIRTRSDVISIEELNTLLNAEERAIKKRSGLVDTTSMAMAVNNQSQGFHRGRGRHSNQRGRGGGGRGNFSGGSSNGPFNPTLPLFNQPQSSQAKSLGFQQGF</sequence>
<feature type="region of interest" description="Disordered" evidence="1">
    <location>
        <begin position="138"/>
        <end position="196"/>
    </location>
</feature>
<name>A0AAW2DK96_9ROSI</name>
<dbReference type="PANTHER" id="PTHR47481">
    <property type="match status" value="1"/>
</dbReference>
<feature type="compositionally biased region" description="Gly residues" evidence="1">
    <location>
        <begin position="154"/>
        <end position="168"/>
    </location>
</feature>
<gene>
    <name evidence="2" type="ORF">SO802_005106</name>
</gene>
<dbReference type="Pfam" id="PF14223">
    <property type="entry name" value="Retrotran_gag_2"/>
    <property type="match status" value="1"/>
</dbReference>
<keyword evidence="3" id="KW-1185">Reference proteome</keyword>
<evidence type="ECO:0000313" key="2">
    <source>
        <dbReference type="EMBL" id="KAL0009998.1"/>
    </source>
</evidence>
<feature type="region of interest" description="Disordered" evidence="1">
    <location>
        <begin position="1"/>
        <end position="20"/>
    </location>
</feature>
<organism evidence="2 3">
    <name type="scientific">Lithocarpus litseifolius</name>
    <dbReference type="NCBI Taxonomy" id="425828"/>
    <lineage>
        <taxon>Eukaryota</taxon>
        <taxon>Viridiplantae</taxon>
        <taxon>Streptophyta</taxon>
        <taxon>Embryophyta</taxon>
        <taxon>Tracheophyta</taxon>
        <taxon>Spermatophyta</taxon>
        <taxon>Magnoliopsida</taxon>
        <taxon>eudicotyledons</taxon>
        <taxon>Gunneridae</taxon>
        <taxon>Pentapetalae</taxon>
        <taxon>rosids</taxon>
        <taxon>fabids</taxon>
        <taxon>Fagales</taxon>
        <taxon>Fagaceae</taxon>
        <taxon>Lithocarpus</taxon>
    </lineage>
</organism>
<comment type="caution">
    <text evidence="2">The sequence shown here is derived from an EMBL/GenBank/DDBJ whole genome shotgun (WGS) entry which is preliminary data.</text>
</comment>
<evidence type="ECO:0008006" key="4">
    <source>
        <dbReference type="Google" id="ProtNLM"/>
    </source>
</evidence>
<proteinExistence type="predicted"/>
<reference evidence="2 3" key="1">
    <citation type="submission" date="2024-01" db="EMBL/GenBank/DDBJ databases">
        <title>A telomere-to-telomere, gap-free genome of sweet tea (Lithocarpus litseifolius).</title>
        <authorList>
            <person name="Zhou J."/>
        </authorList>
    </citation>
    <scope>NUCLEOTIDE SEQUENCE [LARGE SCALE GENOMIC DNA]</scope>
    <source>
        <strain evidence="2">Zhou-2022a</strain>
        <tissue evidence="2">Leaf</tissue>
    </source>
</reference>
<feature type="compositionally biased region" description="Basic residues" evidence="1">
    <location>
        <begin position="143"/>
        <end position="152"/>
    </location>
</feature>
<dbReference type="EMBL" id="JAZDWU010000002">
    <property type="protein sequence ID" value="KAL0009998.1"/>
    <property type="molecule type" value="Genomic_DNA"/>
</dbReference>
<accession>A0AAW2DK96</accession>
<feature type="compositionally biased region" description="Polar residues" evidence="1">
    <location>
        <begin position="178"/>
        <end position="196"/>
    </location>
</feature>
<protein>
    <recommendedName>
        <fullName evidence="4">Retrotransposon Copia-like N-terminal domain-containing protein</fullName>
    </recommendedName>
</protein>